<dbReference type="InterPro" id="IPR029069">
    <property type="entry name" value="HotDog_dom_sf"/>
</dbReference>
<dbReference type="GO" id="GO:0019171">
    <property type="term" value="F:(3R)-hydroxyacyl-[acyl-carrier-protein] dehydratase activity"/>
    <property type="evidence" value="ECO:0007669"/>
    <property type="project" value="TreeGrafter"/>
</dbReference>
<geneLocation type="plasmid" evidence="2">
    <name>p3</name>
</geneLocation>
<keyword evidence="2" id="KW-0614">Plasmid</keyword>
<accession>A0AAU7LZH9</accession>
<dbReference type="InterPro" id="IPR039569">
    <property type="entry name" value="FAS1-like_DH_region"/>
</dbReference>
<dbReference type="RefSeq" id="WP_349282913.1">
    <property type="nucleotide sequence ID" value="NZ_CBCSCU010000027.1"/>
</dbReference>
<dbReference type="PANTHER" id="PTHR28152:SF1">
    <property type="entry name" value="HYDROXYACYL-THIOESTER DEHYDRATASE TYPE 2, MITOCHONDRIAL"/>
    <property type="match status" value="1"/>
</dbReference>
<protein>
    <submittedName>
        <fullName evidence="2">MaoC family dehydratase N-terminal domain-containing protein</fullName>
    </submittedName>
</protein>
<dbReference type="AlphaFoldDB" id="A0AAU7LZH9"/>
<name>A0AAU7LZH9_9BURK</name>
<dbReference type="Pfam" id="PF13452">
    <property type="entry name" value="FAS1_DH_region"/>
    <property type="match status" value="1"/>
</dbReference>
<dbReference type="Gene3D" id="3.10.129.10">
    <property type="entry name" value="Hotdog Thioesterase"/>
    <property type="match status" value="1"/>
</dbReference>
<organism evidence="2">
    <name type="scientific">Polaromonas hydrogenivorans</name>
    <dbReference type="NCBI Taxonomy" id="335476"/>
    <lineage>
        <taxon>Bacteria</taxon>
        <taxon>Pseudomonadati</taxon>
        <taxon>Pseudomonadota</taxon>
        <taxon>Betaproteobacteria</taxon>
        <taxon>Burkholderiales</taxon>
        <taxon>Comamonadaceae</taxon>
        <taxon>Polaromonas</taxon>
    </lineage>
</organism>
<dbReference type="EMBL" id="CP157678">
    <property type="protein sequence ID" value="XBP73009.1"/>
    <property type="molecule type" value="Genomic_DNA"/>
</dbReference>
<proteinExistence type="predicted"/>
<evidence type="ECO:0000259" key="1">
    <source>
        <dbReference type="Pfam" id="PF13452"/>
    </source>
</evidence>
<dbReference type="InterPro" id="IPR052741">
    <property type="entry name" value="Mitochondrial_HTD2"/>
</dbReference>
<reference evidence="2" key="1">
    <citation type="submission" date="2024-05" db="EMBL/GenBank/DDBJ databases">
        <authorList>
            <person name="Bunk B."/>
            <person name="Swiderski J."/>
            <person name="Sproer C."/>
            <person name="Thiel V."/>
        </authorList>
    </citation>
    <scope>NUCLEOTIDE SEQUENCE</scope>
    <source>
        <strain evidence="2">DSM 17735</strain>
        <plasmid evidence="2">p3</plasmid>
    </source>
</reference>
<dbReference type="PANTHER" id="PTHR28152">
    <property type="entry name" value="HYDROXYACYL-THIOESTER DEHYDRATASE TYPE 2, MITOCHONDRIAL"/>
    <property type="match status" value="1"/>
</dbReference>
<gene>
    <name evidence="2" type="ORF">ABLV49_24805</name>
</gene>
<evidence type="ECO:0000313" key="2">
    <source>
        <dbReference type="EMBL" id="XBP73009.1"/>
    </source>
</evidence>
<feature type="domain" description="FAS1-like dehydratase" evidence="1">
    <location>
        <begin position="69"/>
        <end position="129"/>
    </location>
</feature>
<sequence length="274" mass="30051">MTELAELITRDESCNLAAVRRVAAMLDLDPEEIREGDPLPRGWHFILLGADTRRSSLRSDGFPGLGVPMPDLGLPRLMLGSRTVTFHGDIPIGGSLRRSSAVKSLRQKQTDSGAMAIVTIGHELTLRGDEAPVLTETQTYLLLPASSSSPAGTYKHPAAVAERVKTARPDDTLLFQYSALGFNSHKIHIDRAHAQDVEGFPDLVVNGGLVTLLLTEFIRTDLLQTPKALRIRHLAPLFSRRPITLAADRNGDSWHLKAFDDNNTHAVDMEVDIQ</sequence>
<dbReference type="SUPFAM" id="SSF54637">
    <property type="entry name" value="Thioesterase/thiol ester dehydrase-isomerase"/>
    <property type="match status" value="2"/>
</dbReference>